<gene>
    <name evidence="1" type="ORF">KR76_00164</name>
</gene>
<reference evidence="1 2" key="1">
    <citation type="journal article" date="2015" name="Genome Announc.">
        <title>Complete Genome Sequence of Steroid-Transforming Nocardioides simplex VKM Ac-2033D.</title>
        <authorList>
            <person name="Shtratnikova V.Y."/>
            <person name="Schelkunov M.I."/>
            <person name="Pekov Y.A."/>
            <person name="Fokina V.V."/>
            <person name="Logacheva M.D."/>
            <person name="Sokolov S.L."/>
            <person name="Bragin E.Y."/>
            <person name="Ashapkin V.V."/>
            <person name="Donova M.V."/>
        </authorList>
    </citation>
    <scope>NUCLEOTIDE SEQUENCE [LARGE SCALE GENOMIC DNA]</scope>
    <source>
        <strain evidence="1 2">VKM Ac-2033D</strain>
    </source>
</reference>
<dbReference type="KEGG" id="psim:KR76_00164"/>
<accession>A0A0C5XI80</accession>
<dbReference type="HOGENOM" id="CLU_2992185_0_0_11"/>
<evidence type="ECO:0000313" key="2">
    <source>
        <dbReference type="Proteomes" id="UP000030300"/>
    </source>
</evidence>
<dbReference type="Proteomes" id="UP000030300">
    <property type="component" value="Chromosome"/>
</dbReference>
<protein>
    <submittedName>
        <fullName evidence="1">Uncharacterized protein</fullName>
    </submittedName>
</protein>
<proteinExistence type="predicted"/>
<dbReference type="AlphaFoldDB" id="A0A0C5XI80"/>
<evidence type="ECO:0000313" key="1">
    <source>
        <dbReference type="EMBL" id="AJR18836.1"/>
    </source>
</evidence>
<sequence length="57" mass="6290">MPARASPVTPAAEPHGRIVESIRLRGAPRRGSVRKSAISRRSPAILHRRAEVRSLVR</sequence>
<keyword evidence="2" id="KW-1185">Reference proteome</keyword>
<organism evidence="1 2">
    <name type="scientific">Nocardioides simplex</name>
    <name type="common">Arthrobacter simplex</name>
    <dbReference type="NCBI Taxonomy" id="2045"/>
    <lineage>
        <taxon>Bacteria</taxon>
        <taxon>Bacillati</taxon>
        <taxon>Actinomycetota</taxon>
        <taxon>Actinomycetes</taxon>
        <taxon>Propionibacteriales</taxon>
        <taxon>Nocardioidaceae</taxon>
        <taxon>Pimelobacter</taxon>
    </lineage>
</organism>
<name>A0A0C5XI80_NOCSI</name>
<dbReference type="EMBL" id="CP009896">
    <property type="protein sequence ID" value="AJR18836.1"/>
    <property type="molecule type" value="Genomic_DNA"/>
</dbReference>